<organism evidence="1 2">
    <name type="scientific">Eumeta variegata</name>
    <name type="common">Bagworm moth</name>
    <name type="synonym">Eumeta japonica</name>
    <dbReference type="NCBI Taxonomy" id="151549"/>
    <lineage>
        <taxon>Eukaryota</taxon>
        <taxon>Metazoa</taxon>
        <taxon>Ecdysozoa</taxon>
        <taxon>Arthropoda</taxon>
        <taxon>Hexapoda</taxon>
        <taxon>Insecta</taxon>
        <taxon>Pterygota</taxon>
        <taxon>Neoptera</taxon>
        <taxon>Endopterygota</taxon>
        <taxon>Lepidoptera</taxon>
        <taxon>Glossata</taxon>
        <taxon>Ditrysia</taxon>
        <taxon>Tineoidea</taxon>
        <taxon>Psychidae</taxon>
        <taxon>Oiketicinae</taxon>
        <taxon>Eumeta</taxon>
    </lineage>
</organism>
<gene>
    <name evidence="1" type="ORF">EVAR_56613_1</name>
</gene>
<dbReference type="Proteomes" id="UP000299102">
    <property type="component" value="Unassembled WGS sequence"/>
</dbReference>
<reference evidence="1 2" key="1">
    <citation type="journal article" date="2019" name="Commun. Biol.">
        <title>The bagworm genome reveals a unique fibroin gene that provides high tensile strength.</title>
        <authorList>
            <person name="Kono N."/>
            <person name="Nakamura H."/>
            <person name="Ohtoshi R."/>
            <person name="Tomita M."/>
            <person name="Numata K."/>
            <person name="Arakawa K."/>
        </authorList>
    </citation>
    <scope>NUCLEOTIDE SEQUENCE [LARGE SCALE GENOMIC DNA]</scope>
</reference>
<dbReference type="EMBL" id="BGZK01000864">
    <property type="protein sequence ID" value="GBP63232.1"/>
    <property type="molecule type" value="Genomic_DNA"/>
</dbReference>
<keyword evidence="2" id="KW-1185">Reference proteome</keyword>
<accession>A0A4C1XJR7</accession>
<sequence>MSRTREKYGERGRALMPECTGFKSDEKDFNWNLVMKLHFVTLCIFGSVKIRRELDCVLDDSQYKARIFAVVKLVTGSAALA</sequence>
<evidence type="ECO:0000313" key="1">
    <source>
        <dbReference type="EMBL" id="GBP63232.1"/>
    </source>
</evidence>
<proteinExistence type="predicted"/>
<evidence type="ECO:0000313" key="2">
    <source>
        <dbReference type="Proteomes" id="UP000299102"/>
    </source>
</evidence>
<name>A0A4C1XJR7_EUMVA</name>
<dbReference type="AlphaFoldDB" id="A0A4C1XJR7"/>
<protein>
    <submittedName>
        <fullName evidence="1">Uncharacterized protein</fullName>
    </submittedName>
</protein>
<comment type="caution">
    <text evidence="1">The sequence shown here is derived from an EMBL/GenBank/DDBJ whole genome shotgun (WGS) entry which is preliminary data.</text>
</comment>